<feature type="compositionally biased region" description="Pro residues" evidence="1">
    <location>
        <begin position="1"/>
        <end position="10"/>
    </location>
</feature>
<accession>A0A3E1BHJ2</accession>
<protein>
    <submittedName>
        <fullName evidence="2">Uncharacterized protein</fullName>
    </submittedName>
</protein>
<dbReference type="Proteomes" id="UP000256748">
    <property type="component" value="Unassembled WGS sequence"/>
</dbReference>
<gene>
    <name evidence="2" type="ORF">B5K10_15910</name>
</gene>
<evidence type="ECO:0000256" key="1">
    <source>
        <dbReference type="SAM" id="MobiDB-lite"/>
    </source>
</evidence>
<dbReference type="AlphaFoldDB" id="A0A3E1BHJ2"/>
<feature type="region of interest" description="Disordered" evidence="1">
    <location>
        <begin position="1"/>
        <end position="29"/>
    </location>
</feature>
<proteinExistence type="predicted"/>
<reference evidence="2" key="1">
    <citation type="submission" date="2017-03" db="EMBL/GenBank/DDBJ databases">
        <title>Genome analysis of Rhizobial strains effectives or ineffectives for nitrogen fixation isolated from bean seeds.</title>
        <authorList>
            <person name="Peralta H."/>
            <person name="Aguilar-Vera A."/>
            <person name="Mora Y."/>
            <person name="Vargas-Lagunas C."/>
            <person name="Girard L."/>
            <person name="Mora J."/>
        </authorList>
    </citation>
    <scope>NUCLEOTIDE SEQUENCE [LARGE SCALE GENOMIC DNA]</scope>
    <source>
        <strain evidence="2">CCGM5</strain>
    </source>
</reference>
<comment type="caution">
    <text evidence="2">The sequence shown here is derived from an EMBL/GenBank/DDBJ whole genome shotgun (WGS) entry which is preliminary data.</text>
</comment>
<sequence>MTPAPAPIVVPPEARRPCDLAPKPAVDPVTNRAPEAEVFEMSAADRYEIKTCDRRRAAAVAAIDAANGVAP</sequence>
<organism evidence="2">
    <name type="scientific">Rhizobium leguminosarum bv. trifolii</name>
    <dbReference type="NCBI Taxonomy" id="386"/>
    <lineage>
        <taxon>Bacteria</taxon>
        <taxon>Pseudomonadati</taxon>
        <taxon>Pseudomonadota</taxon>
        <taxon>Alphaproteobacteria</taxon>
        <taxon>Hyphomicrobiales</taxon>
        <taxon>Rhizobiaceae</taxon>
        <taxon>Rhizobium/Agrobacterium group</taxon>
        <taxon>Rhizobium</taxon>
    </lineage>
</organism>
<name>A0A3E1BHJ2_RHILT</name>
<evidence type="ECO:0000313" key="2">
    <source>
        <dbReference type="EMBL" id="RFB92549.1"/>
    </source>
</evidence>
<dbReference type="EMBL" id="NAOO01000018">
    <property type="protein sequence ID" value="RFB92549.1"/>
    <property type="molecule type" value="Genomic_DNA"/>
</dbReference>